<dbReference type="EMBL" id="PDNV01000001">
    <property type="protein sequence ID" value="PLC55697.1"/>
    <property type="molecule type" value="Genomic_DNA"/>
</dbReference>
<keyword evidence="5" id="KW-1185">Reference proteome</keyword>
<feature type="transmembrane region" description="Helical" evidence="2">
    <location>
        <begin position="7"/>
        <end position="26"/>
    </location>
</feature>
<dbReference type="Pfam" id="PF01266">
    <property type="entry name" value="DAO"/>
    <property type="match status" value="1"/>
</dbReference>
<dbReference type="Proteomes" id="UP000234328">
    <property type="component" value="Unassembled WGS sequence"/>
</dbReference>
<dbReference type="GO" id="GO:0005737">
    <property type="term" value="C:cytoplasm"/>
    <property type="evidence" value="ECO:0007669"/>
    <property type="project" value="TreeGrafter"/>
</dbReference>
<name>A0A2N4UKY9_9BURK</name>
<keyword evidence="2" id="KW-0812">Transmembrane</keyword>
<reference evidence="4 5" key="1">
    <citation type="submission" date="2017-10" db="EMBL/GenBank/DDBJ databases">
        <title>Two draft genome sequences of Pusillimonas sp. strains isolated from a nitrate- and radionuclide-contaminated groundwater in Russia.</title>
        <authorList>
            <person name="Grouzdev D.S."/>
            <person name="Tourova T.P."/>
            <person name="Goeva M.A."/>
            <person name="Babich T.L."/>
            <person name="Sokolova D.S."/>
            <person name="Abdullin R."/>
            <person name="Poltaraus A.B."/>
            <person name="Toshchakov S.V."/>
            <person name="Nazina T.N."/>
        </authorList>
    </citation>
    <scope>NUCLEOTIDE SEQUENCE [LARGE SCALE GENOMIC DNA]</scope>
    <source>
        <strain evidence="4 5">JR1/69-2-13</strain>
    </source>
</reference>
<feature type="domain" description="FAD dependent oxidoreductase" evidence="3">
    <location>
        <begin position="8"/>
        <end position="347"/>
    </location>
</feature>
<dbReference type="GO" id="GO:0016491">
    <property type="term" value="F:oxidoreductase activity"/>
    <property type="evidence" value="ECO:0007669"/>
    <property type="project" value="UniProtKB-KW"/>
</dbReference>
<dbReference type="Gene3D" id="3.50.50.60">
    <property type="entry name" value="FAD/NAD(P)-binding domain"/>
    <property type="match status" value="1"/>
</dbReference>
<dbReference type="OrthoDB" id="9805337at2"/>
<evidence type="ECO:0000259" key="3">
    <source>
        <dbReference type="Pfam" id="PF01266"/>
    </source>
</evidence>
<dbReference type="SUPFAM" id="SSF54373">
    <property type="entry name" value="FAD-linked reductases, C-terminal domain"/>
    <property type="match status" value="1"/>
</dbReference>
<dbReference type="RefSeq" id="WP_102068180.1">
    <property type="nucleotide sequence ID" value="NZ_PDNV01000001.1"/>
</dbReference>
<dbReference type="SUPFAM" id="SSF51905">
    <property type="entry name" value="FAD/NAD(P)-binding domain"/>
    <property type="match status" value="1"/>
</dbReference>
<protein>
    <submittedName>
        <fullName evidence="4">Nopaline dehydrogenase</fullName>
    </submittedName>
</protein>
<dbReference type="Gene3D" id="3.30.9.10">
    <property type="entry name" value="D-Amino Acid Oxidase, subunit A, domain 2"/>
    <property type="match status" value="1"/>
</dbReference>
<dbReference type="InterPro" id="IPR006076">
    <property type="entry name" value="FAD-dep_OxRdtase"/>
</dbReference>
<dbReference type="PANTHER" id="PTHR13847:SF287">
    <property type="entry name" value="FAD-DEPENDENT OXIDOREDUCTASE DOMAIN-CONTAINING PROTEIN 1"/>
    <property type="match status" value="1"/>
</dbReference>
<dbReference type="InterPro" id="IPR036188">
    <property type="entry name" value="FAD/NAD-bd_sf"/>
</dbReference>
<sequence length="377" mass="40374">MPRSESYDVIVIGAGMVGAAVAYGLASAHTRVLVLDGGDTDFRAAKANFGLVWVQGKGWGNPAYQRLSHEAAQLWPAFADQLMDETGICLDYESKGGLNFCVGESQLEARRIRLSQWHGETPERVPCTQMLDRTSLRKLLPGVRLGKEVSGASFGTTDGHVNPLRLLAALQKGLVHRGGTLLGNHAVKGVSALSQGGFSVQANLQRFDAAQIVIAAGLGSSALGPMIGLDVPLRPQRGQLMVTERLAPLLPLPASGIRQTREGTVMIGLTQEDVGFDLSTTSAAAAQMSRQALQILPDLARARLIRQWSCLRIMTPDGCPVYAESAAYPGAWIALCHSGVTLASFHAGPLADSLRNAKLDSRLNFFHHERFDVSSTE</sequence>
<evidence type="ECO:0000313" key="5">
    <source>
        <dbReference type="Proteomes" id="UP000234328"/>
    </source>
</evidence>
<dbReference type="AlphaFoldDB" id="A0A2N4UKY9"/>
<dbReference type="PANTHER" id="PTHR13847">
    <property type="entry name" value="SARCOSINE DEHYDROGENASE-RELATED"/>
    <property type="match status" value="1"/>
</dbReference>
<evidence type="ECO:0000256" key="2">
    <source>
        <dbReference type="SAM" id="Phobius"/>
    </source>
</evidence>
<evidence type="ECO:0000313" key="4">
    <source>
        <dbReference type="EMBL" id="PLC55697.1"/>
    </source>
</evidence>
<keyword evidence="2" id="KW-0472">Membrane</keyword>
<gene>
    <name evidence="4" type="ORF">CR155_01165</name>
</gene>
<comment type="caution">
    <text evidence="4">The sequence shown here is derived from an EMBL/GenBank/DDBJ whole genome shotgun (WGS) entry which is preliminary data.</text>
</comment>
<proteinExistence type="predicted"/>
<keyword evidence="2" id="KW-1133">Transmembrane helix</keyword>
<accession>A0A2N4UKY9</accession>
<keyword evidence="1" id="KW-0560">Oxidoreductase</keyword>
<organism evidence="4 5">
    <name type="scientific">Pollutimonas nitritireducens</name>
    <dbReference type="NCBI Taxonomy" id="2045209"/>
    <lineage>
        <taxon>Bacteria</taxon>
        <taxon>Pseudomonadati</taxon>
        <taxon>Pseudomonadota</taxon>
        <taxon>Betaproteobacteria</taxon>
        <taxon>Burkholderiales</taxon>
        <taxon>Alcaligenaceae</taxon>
        <taxon>Pollutimonas</taxon>
    </lineage>
</organism>
<evidence type="ECO:0000256" key="1">
    <source>
        <dbReference type="ARBA" id="ARBA00023002"/>
    </source>
</evidence>